<dbReference type="PIRSF" id="PIRSF006429">
    <property type="entry name" value="GOGAT_lg_2"/>
    <property type="match status" value="1"/>
</dbReference>
<dbReference type="Proteomes" id="UP000622317">
    <property type="component" value="Unassembled WGS sequence"/>
</dbReference>
<dbReference type="RefSeq" id="WP_191618444.1">
    <property type="nucleotide sequence ID" value="NZ_JACYFG010000040.1"/>
</dbReference>
<dbReference type="Gene3D" id="3.20.20.70">
    <property type="entry name" value="Aldolase class I"/>
    <property type="match status" value="1"/>
</dbReference>
<evidence type="ECO:0000313" key="5">
    <source>
        <dbReference type="Proteomes" id="UP000622317"/>
    </source>
</evidence>
<organism evidence="4 5">
    <name type="scientific">Pelagicoccus enzymogenes</name>
    <dbReference type="NCBI Taxonomy" id="2773457"/>
    <lineage>
        <taxon>Bacteria</taxon>
        <taxon>Pseudomonadati</taxon>
        <taxon>Verrucomicrobiota</taxon>
        <taxon>Opitutia</taxon>
        <taxon>Puniceicoccales</taxon>
        <taxon>Pelagicoccaceae</taxon>
        <taxon>Pelagicoccus</taxon>
    </lineage>
</organism>
<evidence type="ECO:0000259" key="3">
    <source>
        <dbReference type="Pfam" id="PF01645"/>
    </source>
</evidence>
<sequence>MPKALRTDLHKLAATTNAVVLALPFGFFAAGYFVSFYFHFLTVAATFLLIVNFFYRHVQKEHTILRNFGVLGQGRYLIESLGPEFRQYWFMGDREERPFNRLERAEVYRKAKNVESVDSFGTLMEYDSNEIKLRHTMFPTREPERKPYRLTLGDVRGVERPYTLTKPFMVSAMSYGALGSHAIRAIGRGAAEAGIPMNCGEGGYPKYHFMEDADIIFQLGTAKFGVRTEEGDLDEEKLKEIAGNEKVKMLEIKFSQGAKPGKGGMLPKEKISKEIAEMRGIPLGEDAISPPYHKECEDLETTVRFIQRIQKLVDIPVGCKMCIGSLDEFEAFVKECARQETFPDWISVDGGEGGTGAAPKTFLDYMGMPLYPALHGVVQTLKSLGVRDRVKVFAAGKLINAARQSIAFALGADAIYSARGFMLALGCIQSRECGNNTCPVGITTQNPKLQAGLVVEDKAPRVKHYIENTLHDLEEVTVAMGKACPTELTVDDLFIPTGSNLYRMVQEDPSLKKTLEDLREKS</sequence>
<evidence type="ECO:0000313" key="4">
    <source>
        <dbReference type="EMBL" id="MBD5781346.1"/>
    </source>
</evidence>
<name>A0A927FBK6_9BACT</name>
<dbReference type="SUPFAM" id="SSF51395">
    <property type="entry name" value="FMN-linked oxidoreductases"/>
    <property type="match status" value="1"/>
</dbReference>
<dbReference type="PANTHER" id="PTHR43819">
    <property type="entry name" value="ARCHAEAL-TYPE GLUTAMATE SYNTHASE [NADPH]"/>
    <property type="match status" value="1"/>
</dbReference>
<comment type="caution">
    <text evidence="4">The sequence shown here is derived from an EMBL/GenBank/DDBJ whole genome shotgun (WGS) entry which is preliminary data.</text>
</comment>
<dbReference type="InterPro" id="IPR002932">
    <property type="entry name" value="Glu_synthdom"/>
</dbReference>
<gene>
    <name evidence="4" type="ORF">IEN85_17730</name>
</gene>
<dbReference type="EMBL" id="JACYFG010000040">
    <property type="protein sequence ID" value="MBD5781346.1"/>
    <property type="molecule type" value="Genomic_DNA"/>
</dbReference>
<evidence type="ECO:0000256" key="2">
    <source>
        <dbReference type="PIRNR" id="PIRNR006429"/>
    </source>
</evidence>
<dbReference type="InterPro" id="IPR013785">
    <property type="entry name" value="Aldolase_TIM"/>
</dbReference>
<dbReference type="PANTHER" id="PTHR43819:SF1">
    <property type="entry name" value="ARCHAEAL-TYPE GLUTAMATE SYNTHASE [NADPH]"/>
    <property type="match status" value="1"/>
</dbReference>
<keyword evidence="5" id="KW-1185">Reference proteome</keyword>
<dbReference type="InterPro" id="IPR024188">
    <property type="entry name" value="GltB"/>
</dbReference>
<accession>A0A927FBK6</accession>
<reference evidence="4" key="1">
    <citation type="submission" date="2020-09" db="EMBL/GenBank/DDBJ databases">
        <title>Pelagicoccus enzymogenes sp. nov. with an EPS production, isolated from marine sediment.</title>
        <authorList>
            <person name="Feng X."/>
        </authorList>
    </citation>
    <scope>NUCLEOTIDE SEQUENCE</scope>
    <source>
        <strain evidence="4">NFK12</strain>
    </source>
</reference>
<comment type="similarity">
    <text evidence="1 2">Belongs to the glutamate synthase family.</text>
</comment>
<feature type="domain" description="Glutamate synthase" evidence="3">
    <location>
        <begin position="147"/>
        <end position="482"/>
    </location>
</feature>
<dbReference type="CDD" id="cd02808">
    <property type="entry name" value="GltS_FMN"/>
    <property type="match status" value="1"/>
</dbReference>
<dbReference type="Pfam" id="PF01645">
    <property type="entry name" value="Glu_synthase"/>
    <property type="match status" value="1"/>
</dbReference>
<evidence type="ECO:0000256" key="1">
    <source>
        <dbReference type="ARBA" id="ARBA00009716"/>
    </source>
</evidence>
<dbReference type="GO" id="GO:0015930">
    <property type="term" value="F:glutamate synthase activity"/>
    <property type="evidence" value="ECO:0007669"/>
    <property type="project" value="InterPro"/>
</dbReference>
<protein>
    <submittedName>
        <fullName evidence="4">FMN-binding glutamate synthase family protein</fullName>
    </submittedName>
</protein>
<dbReference type="AlphaFoldDB" id="A0A927FBK6"/>
<proteinExistence type="inferred from homology"/>
<dbReference type="GO" id="GO:0006537">
    <property type="term" value="P:glutamate biosynthetic process"/>
    <property type="evidence" value="ECO:0007669"/>
    <property type="project" value="InterPro"/>
</dbReference>